<gene>
    <name evidence="1" type="ORF">A2U01_0016573</name>
</gene>
<evidence type="ECO:0000313" key="1">
    <source>
        <dbReference type="EMBL" id="MCH95593.1"/>
    </source>
</evidence>
<proteinExistence type="predicted"/>
<dbReference type="Proteomes" id="UP000265520">
    <property type="component" value="Unassembled WGS sequence"/>
</dbReference>
<organism evidence="1 2">
    <name type="scientific">Trifolium medium</name>
    <dbReference type="NCBI Taxonomy" id="97028"/>
    <lineage>
        <taxon>Eukaryota</taxon>
        <taxon>Viridiplantae</taxon>
        <taxon>Streptophyta</taxon>
        <taxon>Embryophyta</taxon>
        <taxon>Tracheophyta</taxon>
        <taxon>Spermatophyta</taxon>
        <taxon>Magnoliopsida</taxon>
        <taxon>eudicotyledons</taxon>
        <taxon>Gunneridae</taxon>
        <taxon>Pentapetalae</taxon>
        <taxon>rosids</taxon>
        <taxon>fabids</taxon>
        <taxon>Fabales</taxon>
        <taxon>Fabaceae</taxon>
        <taxon>Papilionoideae</taxon>
        <taxon>50 kb inversion clade</taxon>
        <taxon>NPAAA clade</taxon>
        <taxon>Hologalegina</taxon>
        <taxon>IRL clade</taxon>
        <taxon>Trifolieae</taxon>
        <taxon>Trifolium</taxon>
    </lineage>
</organism>
<dbReference type="EMBL" id="LXQA010030195">
    <property type="protein sequence ID" value="MCH95593.1"/>
    <property type="molecule type" value="Genomic_DNA"/>
</dbReference>
<accession>A0A392N7Q1</accession>
<dbReference type="AlphaFoldDB" id="A0A392N7Q1"/>
<comment type="caution">
    <text evidence="1">The sequence shown here is derived from an EMBL/GenBank/DDBJ whole genome shotgun (WGS) entry which is preliminary data.</text>
</comment>
<protein>
    <submittedName>
        <fullName evidence="1">Uncharacterized protein</fullName>
    </submittedName>
</protein>
<sequence length="99" mass="11037">MKYNIKVHHIVDSRYKELGVSAMLHIKEGSVVNGRPWRRAKTPSHQPACGAAIAEYGIVAPPSFTKLDMESQKTASNIRHGRYLTALKKGPENSQYVFA</sequence>
<reference evidence="1 2" key="1">
    <citation type="journal article" date="2018" name="Front. Plant Sci.">
        <title>Red Clover (Trifolium pratense) and Zigzag Clover (T. medium) - A Picture of Genomic Similarities and Differences.</title>
        <authorList>
            <person name="Dluhosova J."/>
            <person name="Istvanek J."/>
            <person name="Nedelnik J."/>
            <person name="Repkova J."/>
        </authorList>
    </citation>
    <scope>NUCLEOTIDE SEQUENCE [LARGE SCALE GENOMIC DNA]</scope>
    <source>
        <strain evidence="2">cv. 10/8</strain>
        <tissue evidence="1">Leaf</tissue>
    </source>
</reference>
<keyword evidence="2" id="KW-1185">Reference proteome</keyword>
<name>A0A392N7Q1_9FABA</name>
<evidence type="ECO:0000313" key="2">
    <source>
        <dbReference type="Proteomes" id="UP000265520"/>
    </source>
</evidence>